<accession>A0A1I1E7P8</accession>
<proteinExistence type="inferred from homology"/>
<evidence type="ECO:0000256" key="1">
    <source>
        <dbReference type="ARBA" id="ARBA00001933"/>
    </source>
</evidence>
<evidence type="ECO:0000256" key="2">
    <source>
        <dbReference type="ARBA" id="ARBA00007441"/>
    </source>
</evidence>
<dbReference type="NCBIfam" id="NF006719">
    <property type="entry name" value="PRK09257.1"/>
    <property type="match status" value="1"/>
</dbReference>
<evidence type="ECO:0000256" key="4">
    <source>
        <dbReference type="ARBA" id="ARBA00022576"/>
    </source>
</evidence>
<name>A0A1I1E7P8_9GAMM</name>
<dbReference type="Proteomes" id="UP000199058">
    <property type="component" value="Unassembled WGS sequence"/>
</dbReference>
<dbReference type="GO" id="GO:0004838">
    <property type="term" value="F:L-tyrosine-2-oxoglutarate transaminase activity"/>
    <property type="evidence" value="ECO:0007669"/>
    <property type="project" value="TreeGrafter"/>
</dbReference>
<dbReference type="InterPro" id="IPR004839">
    <property type="entry name" value="Aminotransferase_I/II_large"/>
</dbReference>
<keyword evidence="4" id="KW-0032">Aminotransferase</keyword>
<evidence type="ECO:0000259" key="7">
    <source>
        <dbReference type="Pfam" id="PF00155"/>
    </source>
</evidence>
<evidence type="ECO:0000256" key="3">
    <source>
        <dbReference type="ARBA" id="ARBA00011738"/>
    </source>
</evidence>
<protein>
    <submittedName>
        <fullName evidence="8">Aromatic-amino-acid transaminase</fullName>
    </submittedName>
</protein>
<dbReference type="FunFam" id="3.40.640.10:FF:000066">
    <property type="entry name" value="Aspartate aminotransferase"/>
    <property type="match status" value="1"/>
</dbReference>
<feature type="domain" description="Aminotransferase class I/classII large" evidence="7">
    <location>
        <begin position="27"/>
        <end position="390"/>
    </location>
</feature>
<dbReference type="OrthoDB" id="9766445at2"/>
<dbReference type="PANTHER" id="PTHR11879:SF22">
    <property type="entry name" value="ASPARTATE AMINOTRANSFERASE, MITOCHONDRIAL"/>
    <property type="match status" value="1"/>
</dbReference>
<dbReference type="AlphaFoldDB" id="A0A1I1E7P8"/>
<dbReference type="GO" id="GO:0005829">
    <property type="term" value="C:cytosol"/>
    <property type="evidence" value="ECO:0007669"/>
    <property type="project" value="TreeGrafter"/>
</dbReference>
<evidence type="ECO:0000256" key="5">
    <source>
        <dbReference type="ARBA" id="ARBA00022679"/>
    </source>
</evidence>
<comment type="cofactor">
    <cofactor evidence="1">
        <name>pyridoxal 5'-phosphate</name>
        <dbReference type="ChEBI" id="CHEBI:597326"/>
    </cofactor>
</comment>
<dbReference type="PANTHER" id="PTHR11879">
    <property type="entry name" value="ASPARTATE AMINOTRANSFERASE"/>
    <property type="match status" value="1"/>
</dbReference>
<dbReference type="InterPro" id="IPR015421">
    <property type="entry name" value="PyrdxlP-dep_Trfase_major"/>
</dbReference>
<keyword evidence="9" id="KW-1185">Reference proteome</keyword>
<dbReference type="GO" id="GO:0004069">
    <property type="term" value="F:L-aspartate:2-oxoglutarate aminotransferase activity"/>
    <property type="evidence" value="ECO:0007669"/>
    <property type="project" value="TreeGrafter"/>
</dbReference>
<dbReference type="GO" id="GO:0033585">
    <property type="term" value="P:L-phenylalanine biosynthetic process from chorismate via phenylpyruvate"/>
    <property type="evidence" value="ECO:0007669"/>
    <property type="project" value="TreeGrafter"/>
</dbReference>
<evidence type="ECO:0000313" key="8">
    <source>
        <dbReference type="EMBL" id="SFB82672.1"/>
    </source>
</evidence>
<reference evidence="8 9" key="1">
    <citation type="submission" date="2016-10" db="EMBL/GenBank/DDBJ databases">
        <authorList>
            <person name="de Groot N.N."/>
        </authorList>
    </citation>
    <scope>NUCLEOTIDE SEQUENCE [LARGE SCALE GENOMIC DNA]</scope>
    <source>
        <strain evidence="8 9">DSM 18438</strain>
    </source>
</reference>
<dbReference type="InterPro" id="IPR000796">
    <property type="entry name" value="Asp_trans"/>
</dbReference>
<comment type="similarity">
    <text evidence="2">Belongs to the class-I pyridoxal-phosphate-dependent aminotransferase family.</text>
</comment>
<dbReference type="PRINTS" id="PR00799">
    <property type="entry name" value="TRANSAMINASE"/>
</dbReference>
<dbReference type="Pfam" id="PF00155">
    <property type="entry name" value="Aminotran_1_2"/>
    <property type="match status" value="1"/>
</dbReference>
<dbReference type="GO" id="GO:0030170">
    <property type="term" value="F:pyridoxal phosphate binding"/>
    <property type="evidence" value="ECO:0007669"/>
    <property type="project" value="InterPro"/>
</dbReference>
<evidence type="ECO:0000256" key="6">
    <source>
        <dbReference type="ARBA" id="ARBA00022898"/>
    </source>
</evidence>
<dbReference type="InterPro" id="IPR015424">
    <property type="entry name" value="PyrdxlP-dep_Trfase"/>
</dbReference>
<comment type="subunit">
    <text evidence="3">Homodimer.</text>
</comment>
<organism evidence="8 9">
    <name type="scientific">Marinospirillum celere</name>
    <dbReference type="NCBI Taxonomy" id="1122252"/>
    <lineage>
        <taxon>Bacteria</taxon>
        <taxon>Pseudomonadati</taxon>
        <taxon>Pseudomonadota</taxon>
        <taxon>Gammaproteobacteria</taxon>
        <taxon>Oceanospirillales</taxon>
        <taxon>Oceanospirillaceae</taxon>
        <taxon>Marinospirillum</taxon>
    </lineage>
</organism>
<dbReference type="InterPro" id="IPR015422">
    <property type="entry name" value="PyrdxlP-dep_Trfase_small"/>
</dbReference>
<evidence type="ECO:0000313" key="9">
    <source>
        <dbReference type="Proteomes" id="UP000199058"/>
    </source>
</evidence>
<sequence length="397" mass="43777">MFANVERLPADPILGLIEAFNKDTNPNKIDLGVGVYRDAEGTTPIMRAVKEAESLLLQSETTKAYIGSHGDPAFGKHLLPLVLGQQSPLLERASLTQAPGGTGALRLAGDFIKRIDAKKKVWLSNPTWPNHQAIFKAAGLETASYRYVDTESNQLDFPALLADLKQIPQGDVVLLHACCHNPSGFDLNQQQWQEVLAVLKERELLPLLDFAYQGFGEGLEEDAWAVRLLAEHLPEVMITASCSKNFGLYRERTGAFIAVAATADDMEKVRSQLAVVARSNYSNPPAHGSSIVATILGSQELRPLWEEEVTEMRERINTLRQDFVKALEPHGLAEKFACVAQQKGMFSYSGLKPQEVERLQKEFGIYMVSSGRMNIAGYNQQNLEYLCTAIAATCKAS</sequence>
<dbReference type="RefSeq" id="WP_091958327.1">
    <property type="nucleotide sequence ID" value="NZ_FOLH01000001.1"/>
</dbReference>
<dbReference type="EMBL" id="FOLH01000001">
    <property type="protein sequence ID" value="SFB82672.1"/>
    <property type="molecule type" value="Genomic_DNA"/>
</dbReference>
<dbReference type="STRING" id="1122252.SAMN05660443_0383"/>
<dbReference type="Gene3D" id="3.90.1150.10">
    <property type="entry name" value="Aspartate Aminotransferase, domain 1"/>
    <property type="match status" value="1"/>
</dbReference>
<dbReference type="GO" id="GO:0042802">
    <property type="term" value="F:identical protein binding"/>
    <property type="evidence" value="ECO:0007669"/>
    <property type="project" value="TreeGrafter"/>
</dbReference>
<dbReference type="Gene3D" id="3.40.640.10">
    <property type="entry name" value="Type I PLP-dependent aspartate aminotransferase-like (Major domain)"/>
    <property type="match status" value="1"/>
</dbReference>
<dbReference type="SUPFAM" id="SSF53383">
    <property type="entry name" value="PLP-dependent transferases"/>
    <property type="match status" value="1"/>
</dbReference>
<keyword evidence="6" id="KW-0663">Pyridoxal phosphate</keyword>
<keyword evidence="5" id="KW-0808">Transferase</keyword>
<gene>
    <name evidence="8" type="ORF">SAMN05660443_0383</name>
</gene>
<dbReference type="CDD" id="cd00609">
    <property type="entry name" value="AAT_like"/>
    <property type="match status" value="1"/>
</dbReference>